<reference evidence="3" key="1">
    <citation type="journal article" date="2011" name="PLoS Genet.">
        <title>Genomic analysis of the necrotrophic fungal pathogens Sclerotinia sclerotiorum and Botrytis cinerea.</title>
        <authorList>
            <person name="Amselem J."/>
            <person name="Cuomo C.A."/>
            <person name="van Kan J.A."/>
            <person name="Viaud M."/>
            <person name="Benito E.P."/>
            <person name="Couloux A."/>
            <person name="Coutinho P.M."/>
            <person name="de Vries R.P."/>
            <person name="Dyer P.S."/>
            <person name="Fillinger S."/>
            <person name="Fournier E."/>
            <person name="Gout L."/>
            <person name="Hahn M."/>
            <person name="Kohn L."/>
            <person name="Lapalu N."/>
            <person name="Plummer K.M."/>
            <person name="Pradier J.M."/>
            <person name="Quevillon E."/>
            <person name="Sharon A."/>
            <person name="Simon A."/>
            <person name="ten Have A."/>
            <person name="Tudzynski B."/>
            <person name="Tudzynski P."/>
            <person name="Wincker P."/>
            <person name="Andrew M."/>
            <person name="Anthouard V."/>
            <person name="Beever R.E."/>
            <person name="Beffa R."/>
            <person name="Benoit I."/>
            <person name="Bouzid O."/>
            <person name="Brault B."/>
            <person name="Chen Z."/>
            <person name="Choquer M."/>
            <person name="Collemare J."/>
            <person name="Cotton P."/>
            <person name="Danchin E.G."/>
            <person name="Da Silva C."/>
            <person name="Gautier A."/>
            <person name="Giraud C."/>
            <person name="Giraud T."/>
            <person name="Gonzalez C."/>
            <person name="Grossetete S."/>
            <person name="Guldener U."/>
            <person name="Henrissat B."/>
            <person name="Howlett B.J."/>
            <person name="Kodira C."/>
            <person name="Kretschmer M."/>
            <person name="Lappartient A."/>
            <person name="Leroch M."/>
            <person name="Levis C."/>
            <person name="Mauceli E."/>
            <person name="Neuveglise C."/>
            <person name="Oeser B."/>
            <person name="Pearson M."/>
            <person name="Poulain J."/>
            <person name="Poussereau N."/>
            <person name="Quesneville H."/>
            <person name="Rascle C."/>
            <person name="Schumacher J."/>
            <person name="Segurens B."/>
            <person name="Sexton A."/>
            <person name="Silva E."/>
            <person name="Sirven C."/>
            <person name="Soanes D.M."/>
            <person name="Talbot N.J."/>
            <person name="Templeton M."/>
            <person name="Yandava C."/>
            <person name="Yarden O."/>
            <person name="Zeng Q."/>
            <person name="Rollins J.A."/>
            <person name="Lebrun M.H."/>
            <person name="Dickman M."/>
        </authorList>
    </citation>
    <scope>NUCLEOTIDE SEQUENCE [LARGE SCALE GENOMIC DNA]</scope>
    <source>
        <strain evidence="3">T4</strain>
    </source>
</reference>
<accession>G2YVQ2</accession>
<proteinExistence type="predicted"/>
<dbReference type="AlphaFoldDB" id="G2YVQ2"/>
<evidence type="ECO:0000313" key="3">
    <source>
        <dbReference type="Proteomes" id="UP000008177"/>
    </source>
</evidence>
<organism evidence="2 3">
    <name type="scientific">Botryotinia fuckeliana (strain T4)</name>
    <name type="common">Noble rot fungus</name>
    <name type="synonym">Botrytis cinerea</name>
    <dbReference type="NCBI Taxonomy" id="999810"/>
    <lineage>
        <taxon>Eukaryota</taxon>
        <taxon>Fungi</taxon>
        <taxon>Dikarya</taxon>
        <taxon>Ascomycota</taxon>
        <taxon>Pezizomycotina</taxon>
        <taxon>Leotiomycetes</taxon>
        <taxon>Helotiales</taxon>
        <taxon>Sclerotiniaceae</taxon>
        <taxon>Botrytis</taxon>
    </lineage>
</organism>
<dbReference type="EMBL" id="FQ790357">
    <property type="protein sequence ID" value="CCD55700.1"/>
    <property type="molecule type" value="Genomic_DNA"/>
</dbReference>
<dbReference type="InParanoid" id="G2YVQ2"/>
<gene>
    <name evidence="2" type="ORF">BofuT4_uP152620.1</name>
</gene>
<evidence type="ECO:0000313" key="2">
    <source>
        <dbReference type="EMBL" id="CCD55700.1"/>
    </source>
</evidence>
<protein>
    <submittedName>
        <fullName evidence="2">Uncharacterized protein</fullName>
    </submittedName>
</protein>
<evidence type="ECO:0000256" key="1">
    <source>
        <dbReference type="SAM" id="MobiDB-lite"/>
    </source>
</evidence>
<dbReference type="HOGENOM" id="CLU_2637808_0_0_1"/>
<sequence length="77" mass="8601">MSAVVIVRTQSVISTLDLMRRMPLLPWRKEKVPTLIASHPPHDDLNFGDFVNAHHSNVSGHSQPVVQPPELLRASEV</sequence>
<dbReference type="Proteomes" id="UP000008177">
    <property type="component" value="Unplaced contigs"/>
</dbReference>
<feature type="region of interest" description="Disordered" evidence="1">
    <location>
        <begin position="58"/>
        <end position="77"/>
    </location>
</feature>
<dbReference type="OrthoDB" id="3471110at2759"/>
<name>G2YVQ2_BOTF4</name>